<dbReference type="EMBL" id="NBYN01000004">
    <property type="protein sequence ID" value="OSO97097.1"/>
    <property type="molecule type" value="Genomic_DNA"/>
</dbReference>
<dbReference type="Proteomes" id="UP000192997">
    <property type="component" value="Unassembled WGS sequence"/>
</dbReference>
<name>A0A1X4GJB5_9CYAN</name>
<comment type="caution">
    <text evidence="1">The sequence shown here is derived from an EMBL/GenBank/DDBJ whole genome shotgun (WGS) entry which is preliminary data.</text>
</comment>
<accession>A0A1X4GJB5</accession>
<gene>
    <name evidence="1" type="ORF">B7O87_01055</name>
</gene>
<proteinExistence type="predicted"/>
<dbReference type="AlphaFoldDB" id="A0A1X4GJB5"/>
<evidence type="ECO:0000313" key="1">
    <source>
        <dbReference type="EMBL" id="OSO97097.1"/>
    </source>
</evidence>
<protein>
    <submittedName>
        <fullName evidence="1">Uncharacterized protein</fullName>
    </submittedName>
</protein>
<reference evidence="2" key="1">
    <citation type="submission" date="2017-04" db="EMBL/GenBank/DDBJ databases">
        <authorList>
            <person name="Abreu V.A."/>
            <person name="Popin R.V."/>
            <person name="Rigonato J."/>
            <person name="Andreote A.P."/>
            <person name="Schaker P.C."/>
            <person name="Hoff-Risseti C."/>
            <person name="Alvarenga D.O."/>
            <person name="Varani A.M."/>
            <person name="Fiore M.F."/>
        </authorList>
    </citation>
    <scope>NUCLEOTIDE SEQUENCE [LARGE SCALE GENOMIC DNA]</scope>
    <source>
        <strain evidence="2">CENA303</strain>
    </source>
</reference>
<dbReference type="RefSeq" id="WP_085726763.1">
    <property type="nucleotide sequence ID" value="NZ_NBYN01000004.1"/>
</dbReference>
<sequence length="386" mass="45257">MSPNNWKVRIANLKKHYTVREAIRKVFFYPPPYLPYMEHISNSLQSFFATTHRILNFRKEKYYLDLPLAVYDLRFSPASYDLAYFLYEADCYFRGNGYEKFNLVIVPEIAESTPSGINKDWKQVISEDSRRQRIFNMLLPMASMYESCSSVSLINDVELIVHICRSHFCVFPQNYDGVFIRTHMSYLNVYDFERKKTYFSGFSSFSSDLDKVKSWISSQGINLPFITFTLRHYVHQPERNSNIADYLKFANYLCEVGISSVFIPDTDDLSYISELSEYPVFFTGAFNLYQRQAIYELALTNIFACSGCHSLCALNKRCSYIMSGIINENYNMENLYKPRGLKYGDQPFCDNRGVWEWGGETFDSLKNSFDLLLKLKSKQLYIQHFV</sequence>
<organism evidence="1 2">
    <name type="scientific">Cylindrospermopsis raciborskii CENA303</name>
    <dbReference type="NCBI Taxonomy" id="1170769"/>
    <lineage>
        <taxon>Bacteria</taxon>
        <taxon>Bacillati</taxon>
        <taxon>Cyanobacteriota</taxon>
        <taxon>Cyanophyceae</taxon>
        <taxon>Nostocales</taxon>
        <taxon>Aphanizomenonaceae</taxon>
        <taxon>Cylindrospermopsis</taxon>
    </lineage>
</organism>
<evidence type="ECO:0000313" key="2">
    <source>
        <dbReference type="Proteomes" id="UP000192997"/>
    </source>
</evidence>